<dbReference type="Proteomes" id="UP000177396">
    <property type="component" value="Unassembled WGS sequence"/>
</dbReference>
<evidence type="ECO:0000256" key="2">
    <source>
        <dbReference type="PIRSR" id="PIRSR000390-2"/>
    </source>
</evidence>
<dbReference type="Gene3D" id="3.90.1150.10">
    <property type="entry name" value="Aspartate Aminotransferase, domain 1"/>
    <property type="match status" value="1"/>
</dbReference>
<feature type="modified residue" description="N6-(pyridoxal phosphate)lysine" evidence="2">
    <location>
        <position position="185"/>
    </location>
</feature>
<proteinExistence type="inferred from homology"/>
<dbReference type="GO" id="GO:0008483">
    <property type="term" value="F:transaminase activity"/>
    <property type="evidence" value="ECO:0007669"/>
    <property type="project" value="TreeGrafter"/>
</dbReference>
<keyword evidence="2 3" id="KW-0663">Pyridoxal phosphate</keyword>
<name>A0A1F5YHN8_9BACT</name>
<evidence type="ECO:0008006" key="6">
    <source>
        <dbReference type="Google" id="ProtNLM"/>
    </source>
</evidence>
<comment type="similarity">
    <text evidence="3">Belongs to the DegT/DnrJ/EryC1 family.</text>
</comment>
<accession>A0A1F5YHN8</accession>
<reference evidence="4 5" key="1">
    <citation type="journal article" date="2016" name="Nat. Commun.">
        <title>Thousands of microbial genomes shed light on interconnected biogeochemical processes in an aquifer system.</title>
        <authorList>
            <person name="Anantharaman K."/>
            <person name="Brown C.T."/>
            <person name="Hug L.A."/>
            <person name="Sharon I."/>
            <person name="Castelle C.J."/>
            <person name="Probst A.J."/>
            <person name="Thomas B.C."/>
            <person name="Singh A."/>
            <person name="Wilkins M.J."/>
            <person name="Karaoz U."/>
            <person name="Brodie E.L."/>
            <person name="Williams K.H."/>
            <person name="Hubbard S.S."/>
            <person name="Banfield J.F."/>
        </authorList>
    </citation>
    <scope>NUCLEOTIDE SEQUENCE [LARGE SCALE GENOMIC DNA]</scope>
</reference>
<dbReference type="InterPro" id="IPR015421">
    <property type="entry name" value="PyrdxlP-dep_Trfase_major"/>
</dbReference>
<dbReference type="PIRSF" id="PIRSF000390">
    <property type="entry name" value="PLP_StrS"/>
    <property type="match status" value="1"/>
</dbReference>
<dbReference type="GO" id="GO:0000271">
    <property type="term" value="P:polysaccharide biosynthetic process"/>
    <property type="evidence" value="ECO:0007669"/>
    <property type="project" value="TreeGrafter"/>
</dbReference>
<dbReference type="CDD" id="cd00616">
    <property type="entry name" value="AHBA_syn"/>
    <property type="match status" value="1"/>
</dbReference>
<dbReference type="InterPro" id="IPR015424">
    <property type="entry name" value="PyrdxlP-dep_Trfase"/>
</dbReference>
<comment type="caution">
    <text evidence="4">The sequence shown here is derived from an EMBL/GenBank/DDBJ whole genome shotgun (WGS) entry which is preliminary data.</text>
</comment>
<evidence type="ECO:0000313" key="5">
    <source>
        <dbReference type="Proteomes" id="UP000177396"/>
    </source>
</evidence>
<dbReference type="GO" id="GO:0030170">
    <property type="term" value="F:pyridoxal phosphate binding"/>
    <property type="evidence" value="ECO:0007669"/>
    <property type="project" value="TreeGrafter"/>
</dbReference>
<dbReference type="EMBL" id="MFJB01000053">
    <property type="protein sequence ID" value="OGF99707.1"/>
    <property type="molecule type" value="Genomic_DNA"/>
</dbReference>
<dbReference type="PANTHER" id="PTHR30244">
    <property type="entry name" value="TRANSAMINASE"/>
    <property type="match status" value="1"/>
</dbReference>
<evidence type="ECO:0000256" key="3">
    <source>
        <dbReference type="RuleBase" id="RU004508"/>
    </source>
</evidence>
<evidence type="ECO:0000256" key="1">
    <source>
        <dbReference type="PIRSR" id="PIRSR000390-1"/>
    </source>
</evidence>
<gene>
    <name evidence="4" type="ORF">A2153_00595</name>
</gene>
<dbReference type="Pfam" id="PF01041">
    <property type="entry name" value="DegT_DnrJ_EryC1"/>
    <property type="match status" value="1"/>
</dbReference>
<evidence type="ECO:0000313" key="4">
    <source>
        <dbReference type="EMBL" id="OGF99707.1"/>
    </source>
</evidence>
<dbReference type="InterPro" id="IPR000653">
    <property type="entry name" value="DegT/StrS_aminotransferase"/>
</dbReference>
<dbReference type="PANTHER" id="PTHR30244:SF34">
    <property type="entry name" value="DTDP-4-AMINO-4,6-DIDEOXYGALACTOSE TRANSAMINASE"/>
    <property type="match status" value="1"/>
</dbReference>
<dbReference type="InterPro" id="IPR015422">
    <property type="entry name" value="PyrdxlP-dep_Trfase_small"/>
</dbReference>
<feature type="active site" description="Proton acceptor" evidence="1">
    <location>
        <position position="185"/>
    </location>
</feature>
<organism evidence="4 5">
    <name type="scientific">Candidatus Gottesmanbacteria bacterium RBG_16_38_7b</name>
    <dbReference type="NCBI Taxonomy" id="1798372"/>
    <lineage>
        <taxon>Bacteria</taxon>
        <taxon>Candidatus Gottesmaniibacteriota</taxon>
    </lineage>
</organism>
<sequence length="373" mass="42350">MTAPKLIPVSRPLISQKDIQFVEKALSSTYVAGGEFIPQFESAVSKYCGRKYAVAVTNATSALYLAVRALTLPPGSKILIPSFTIVSVLHAVLLNGCIPQFIDVDPRTWNVSRESVEQSRSSGIKAAIIPETYASAPPMEEIQILMEKNKIPLIEDAAEGFGGSCRNKPFGSFGEMSILSFYANKLITTGEGGMILTDKKSLYDRLALLRNLYFDPDRKFIHRFLSGNYRMTNLQAALGLSQFYRIQSMYQYRKKLYQIYLENLKKDSHKYFDFQKIPSQIKSSYWVFPVLLRNFSEKKTLSLMKNLLKNGIESRHFFYPLDKQPLLKSKNKFNSVSLNLFSKGIYLPLGNAISENEVRTSSKIFLKLLREYS</sequence>
<protein>
    <recommendedName>
        <fullName evidence="6">Aminotransferase DegT</fullName>
    </recommendedName>
</protein>
<dbReference type="SUPFAM" id="SSF53383">
    <property type="entry name" value="PLP-dependent transferases"/>
    <property type="match status" value="1"/>
</dbReference>
<dbReference type="Gene3D" id="3.40.640.10">
    <property type="entry name" value="Type I PLP-dependent aspartate aminotransferase-like (Major domain)"/>
    <property type="match status" value="1"/>
</dbReference>
<dbReference type="AlphaFoldDB" id="A0A1F5YHN8"/>